<sequence length="67" mass="7606">MTEAQASICTSCDTAPRPTWATPRYRYSSIMGKTRHRNPHTAMRYVKPGTEAIAAITEHLAPPRRRH</sequence>
<reference evidence="2" key="1">
    <citation type="journal article" date="2019" name="Int. J. Syst. Evol. Microbiol.">
        <title>The Global Catalogue of Microorganisms (GCM) 10K type strain sequencing project: providing services to taxonomists for standard genome sequencing and annotation.</title>
        <authorList>
            <consortium name="The Broad Institute Genomics Platform"/>
            <consortium name="The Broad Institute Genome Sequencing Center for Infectious Disease"/>
            <person name="Wu L."/>
            <person name="Ma J."/>
        </authorList>
    </citation>
    <scope>NUCLEOTIDE SEQUENCE [LARGE SCALE GENOMIC DNA]</scope>
    <source>
        <strain evidence="2">CGMCC 4.7132</strain>
    </source>
</reference>
<comment type="caution">
    <text evidence="1">The sequence shown here is derived from an EMBL/GenBank/DDBJ whole genome shotgun (WGS) entry which is preliminary data.</text>
</comment>
<organism evidence="1 2">
    <name type="scientific">Sphaerisporangium dianthi</name>
    <dbReference type="NCBI Taxonomy" id="1436120"/>
    <lineage>
        <taxon>Bacteria</taxon>
        <taxon>Bacillati</taxon>
        <taxon>Actinomycetota</taxon>
        <taxon>Actinomycetes</taxon>
        <taxon>Streptosporangiales</taxon>
        <taxon>Streptosporangiaceae</taxon>
        <taxon>Sphaerisporangium</taxon>
    </lineage>
</organism>
<keyword evidence="2" id="KW-1185">Reference proteome</keyword>
<name>A0ABV9CVX0_9ACTN</name>
<protein>
    <submittedName>
        <fullName evidence="1">Uncharacterized protein</fullName>
    </submittedName>
</protein>
<gene>
    <name evidence="1" type="ORF">ACFO60_39650</name>
</gene>
<dbReference type="Proteomes" id="UP001596004">
    <property type="component" value="Unassembled WGS sequence"/>
</dbReference>
<proteinExistence type="predicted"/>
<evidence type="ECO:0000313" key="2">
    <source>
        <dbReference type="Proteomes" id="UP001596004"/>
    </source>
</evidence>
<dbReference type="RefSeq" id="WP_380852290.1">
    <property type="nucleotide sequence ID" value="NZ_JBHSFP010000063.1"/>
</dbReference>
<evidence type="ECO:0000313" key="1">
    <source>
        <dbReference type="EMBL" id="MFC4536923.1"/>
    </source>
</evidence>
<dbReference type="EMBL" id="JBHSFP010000063">
    <property type="protein sequence ID" value="MFC4536923.1"/>
    <property type="molecule type" value="Genomic_DNA"/>
</dbReference>
<accession>A0ABV9CVX0</accession>